<keyword evidence="9" id="KW-0969">Cilium</keyword>
<protein>
    <submittedName>
        <fullName evidence="13">Uncharacterized protein</fullName>
    </submittedName>
</protein>
<dbReference type="Pfam" id="PF11768">
    <property type="entry name" value="Frtz"/>
    <property type="match status" value="1"/>
</dbReference>
<evidence type="ECO:0000256" key="3">
    <source>
        <dbReference type="ARBA" id="ARBA00006059"/>
    </source>
</evidence>
<evidence type="ECO:0000256" key="6">
    <source>
        <dbReference type="ARBA" id="ARBA00022574"/>
    </source>
</evidence>
<comment type="similarity">
    <text evidence="3">Belongs to the WD repeat fritz family.</text>
</comment>
<evidence type="ECO:0000256" key="7">
    <source>
        <dbReference type="ARBA" id="ARBA00022737"/>
    </source>
</evidence>
<organism evidence="13 14">
    <name type="scientific">Klebsormidium nitens</name>
    <name type="common">Green alga</name>
    <name type="synonym">Ulothrix nitens</name>
    <dbReference type="NCBI Taxonomy" id="105231"/>
    <lineage>
        <taxon>Eukaryota</taxon>
        <taxon>Viridiplantae</taxon>
        <taxon>Streptophyta</taxon>
        <taxon>Klebsormidiophyceae</taxon>
        <taxon>Klebsormidiales</taxon>
        <taxon>Klebsormidiaceae</taxon>
        <taxon>Klebsormidium</taxon>
    </lineage>
</organism>
<dbReference type="Proteomes" id="UP000054558">
    <property type="component" value="Unassembled WGS sequence"/>
</dbReference>
<accession>A0A1Y1IB40</accession>
<dbReference type="STRING" id="105231.A0A1Y1IB40"/>
<evidence type="ECO:0000256" key="9">
    <source>
        <dbReference type="ARBA" id="ARBA00023069"/>
    </source>
</evidence>
<evidence type="ECO:0000256" key="10">
    <source>
        <dbReference type="ARBA" id="ARBA00023136"/>
    </source>
</evidence>
<dbReference type="InterPro" id="IPR036322">
    <property type="entry name" value="WD40_repeat_dom_sf"/>
</dbReference>
<keyword evidence="7" id="KW-0677">Repeat</keyword>
<evidence type="ECO:0000313" key="14">
    <source>
        <dbReference type="Proteomes" id="UP000054558"/>
    </source>
</evidence>
<dbReference type="PANTHER" id="PTHR13667">
    <property type="entry name" value="HOMOLOC-13"/>
    <property type="match status" value="1"/>
</dbReference>
<dbReference type="EMBL" id="DF237356">
    <property type="protein sequence ID" value="GAQ88184.1"/>
    <property type="molecule type" value="Genomic_DNA"/>
</dbReference>
<keyword evidence="11" id="KW-0206">Cytoskeleton</keyword>
<evidence type="ECO:0000256" key="1">
    <source>
        <dbReference type="ARBA" id="ARBA00004236"/>
    </source>
</evidence>
<keyword evidence="5" id="KW-0963">Cytoplasm</keyword>
<dbReference type="Gene3D" id="2.130.10.10">
    <property type="entry name" value="YVTN repeat-like/Quinoprotein amine dehydrogenase"/>
    <property type="match status" value="1"/>
</dbReference>
<keyword evidence="10" id="KW-0472">Membrane</keyword>
<comment type="subcellular location">
    <subcellularLocation>
        <location evidence="1">Cell membrane</location>
    </subcellularLocation>
    <subcellularLocation>
        <location evidence="2">Cytoplasm</location>
        <location evidence="2">Cytoskeleton</location>
        <location evidence="2">Cilium axoneme</location>
    </subcellularLocation>
</comment>
<evidence type="ECO:0000313" key="13">
    <source>
        <dbReference type="EMBL" id="GAQ88184.1"/>
    </source>
</evidence>
<dbReference type="GO" id="GO:0030030">
    <property type="term" value="P:cell projection organization"/>
    <property type="evidence" value="ECO:0007669"/>
    <property type="project" value="UniProtKB-KW"/>
</dbReference>
<evidence type="ECO:0000256" key="11">
    <source>
        <dbReference type="ARBA" id="ARBA00023212"/>
    </source>
</evidence>
<evidence type="ECO:0000256" key="12">
    <source>
        <dbReference type="ARBA" id="ARBA00023273"/>
    </source>
</evidence>
<evidence type="ECO:0000256" key="8">
    <source>
        <dbReference type="ARBA" id="ARBA00022794"/>
    </source>
</evidence>
<keyword evidence="4" id="KW-1003">Cell membrane</keyword>
<name>A0A1Y1IB40_KLENI</name>
<dbReference type="GO" id="GO:0005930">
    <property type="term" value="C:axoneme"/>
    <property type="evidence" value="ECO:0007669"/>
    <property type="project" value="UniProtKB-SubCell"/>
</dbReference>
<dbReference type="PANTHER" id="PTHR13667:SF5">
    <property type="entry name" value="WD REPEAT-CONTAINING AND PLANAR CELL POLARITY EFFECTOR PROTEIN FRITZ HOMOLOG"/>
    <property type="match status" value="1"/>
</dbReference>
<keyword evidence="12" id="KW-0966">Cell projection</keyword>
<dbReference type="InterPro" id="IPR015943">
    <property type="entry name" value="WD40/YVTN_repeat-like_dom_sf"/>
</dbReference>
<keyword evidence="6" id="KW-0853">WD repeat</keyword>
<dbReference type="SUPFAM" id="SSF50978">
    <property type="entry name" value="WD40 repeat-like"/>
    <property type="match status" value="1"/>
</dbReference>
<evidence type="ECO:0000256" key="4">
    <source>
        <dbReference type="ARBA" id="ARBA00022475"/>
    </source>
</evidence>
<evidence type="ECO:0000256" key="5">
    <source>
        <dbReference type="ARBA" id="ARBA00022490"/>
    </source>
</evidence>
<dbReference type="InterPro" id="IPR024511">
    <property type="entry name" value="Frtz"/>
</dbReference>
<evidence type="ECO:0000256" key="2">
    <source>
        <dbReference type="ARBA" id="ARBA00004430"/>
    </source>
</evidence>
<dbReference type="AlphaFoldDB" id="A0A1Y1IB40"/>
<sequence>MRNCGQENVLLRTGEPVVSTDKKRRVRERLKEAEKRLQKNQPVALRWREAGKALMVILEDLTVLQYKFTDARGPPDVQSIKIDHSVADQSQERLLSADIGVTCQLMVASTRNGRLLLFDARKHERGAAGDHLGASGTRLLEALTASSVALPGPASRVRINCSSDLVLAQCGSHVVIIHVTSGPQGRKSGPAVRQMFLSPEEADKARAPTVTDDVISCRFSRHLPNRVLVVQRARAQGTSLEFLARAFEYREAERQLDLVTSSTVVGLESNVTAVAWSPREDQVVLGTRDGGIFLHDLGRGTLRTVPGCGRGEVDLLTWHPDGALIAAAFGNGEVLFLDGALQRTELESDLKPALESLHLSKVHGFKCHVALFEWAVQPAKPAPDSAEGSCLHAALVMERGPVDVLRFPVRSSGGRLRARDVVKHYIEDGTPEKALEVAAALPDALERYHCLLQILPALLRQTLKPRAADALLDRAAQMIASPTWDDVSPQQREALRALARRYGQRLIRAGCAERAFRLGRKLEDDALLSDVLVWAVRNDEAPLADAVKRLIVQPALGNRDAGGGPLSAAASLPTPSEFRALSALAVW</sequence>
<proteinExistence type="inferred from homology"/>
<dbReference type="GO" id="GO:0005886">
    <property type="term" value="C:plasma membrane"/>
    <property type="evidence" value="ECO:0007669"/>
    <property type="project" value="UniProtKB-SubCell"/>
</dbReference>
<dbReference type="OrthoDB" id="10013020at2759"/>
<keyword evidence="14" id="KW-1185">Reference proteome</keyword>
<reference evidence="13 14" key="1">
    <citation type="journal article" date="2014" name="Nat. Commun.">
        <title>Klebsormidium flaccidum genome reveals primary factors for plant terrestrial adaptation.</title>
        <authorList>
            <person name="Hori K."/>
            <person name="Maruyama F."/>
            <person name="Fujisawa T."/>
            <person name="Togashi T."/>
            <person name="Yamamoto N."/>
            <person name="Seo M."/>
            <person name="Sato S."/>
            <person name="Yamada T."/>
            <person name="Mori H."/>
            <person name="Tajima N."/>
            <person name="Moriyama T."/>
            <person name="Ikeuchi M."/>
            <person name="Watanabe M."/>
            <person name="Wada H."/>
            <person name="Kobayashi K."/>
            <person name="Saito M."/>
            <person name="Masuda T."/>
            <person name="Sasaki-Sekimoto Y."/>
            <person name="Mashiguchi K."/>
            <person name="Awai K."/>
            <person name="Shimojima M."/>
            <person name="Masuda S."/>
            <person name="Iwai M."/>
            <person name="Nobusawa T."/>
            <person name="Narise T."/>
            <person name="Kondo S."/>
            <person name="Saito H."/>
            <person name="Sato R."/>
            <person name="Murakawa M."/>
            <person name="Ihara Y."/>
            <person name="Oshima-Yamada Y."/>
            <person name="Ohtaka K."/>
            <person name="Satoh M."/>
            <person name="Sonobe K."/>
            <person name="Ishii M."/>
            <person name="Ohtani R."/>
            <person name="Kanamori-Sato M."/>
            <person name="Honoki R."/>
            <person name="Miyazaki D."/>
            <person name="Mochizuki H."/>
            <person name="Umetsu J."/>
            <person name="Higashi K."/>
            <person name="Shibata D."/>
            <person name="Kamiya Y."/>
            <person name="Sato N."/>
            <person name="Nakamura Y."/>
            <person name="Tabata S."/>
            <person name="Ida S."/>
            <person name="Kurokawa K."/>
            <person name="Ohta H."/>
        </authorList>
    </citation>
    <scope>NUCLEOTIDE SEQUENCE [LARGE SCALE GENOMIC DNA]</scope>
    <source>
        <strain evidence="13 14">NIES-2285</strain>
    </source>
</reference>
<gene>
    <name evidence="13" type="ORF">KFL_004070060</name>
</gene>
<keyword evidence="8" id="KW-0970">Cilium biogenesis/degradation</keyword>